<dbReference type="GO" id="GO:0016020">
    <property type="term" value="C:membrane"/>
    <property type="evidence" value="ECO:0007669"/>
    <property type="project" value="InterPro"/>
</dbReference>
<dbReference type="PANTHER" id="PTHR37423:SF2">
    <property type="entry name" value="MEMBRANE-BOUND LYTIC MUREIN TRANSGLYCOSYLASE C"/>
    <property type="match status" value="1"/>
</dbReference>
<evidence type="ECO:0000313" key="5">
    <source>
        <dbReference type="EMBL" id="ATX64415.1"/>
    </source>
</evidence>
<dbReference type="InterPro" id="IPR008258">
    <property type="entry name" value="Transglycosylase_SLT_dom_1"/>
</dbReference>
<dbReference type="InterPro" id="IPR000189">
    <property type="entry name" value="Transglyc_AS"/>
</dbReference>
<comment type="similarity">
    <text evidence="2">Belongs to the virb1 family.</text>
</comment>
<dbReference type="KEGG" id="rbg:BG454_00025"/>
<sequence length="659" mass="72073">MAHGATSAVRNWGIALCLAGVMGIAPVNAQESPPPARAAGLLASALSAAQSSDWQGARARAAQSAPIAQDIIAWQALRAGEGGFSDYLAFLDSKGHWPLINAVARGAETLLPSQSTQVILEFFAEREPVSEEGWIALIFAMKDAGRESDAESLAQRLWQEEPMSGESELRLLRVFDAALQPYHTTRVDMLLWRGERNAAQRHLDRISAGQQQLARARIALQERAAGVDALVAAVPDALQIDPGLMHDRFQFRMRAGNHDGAAELILAQSRASEGLGLPDAWGRSRIFLVRSALSDGEFQRAYDLATPHGLEDGLNFVDLEFLAGFIALEHLNRPADALPHFRALQVRSTSPITLGRSGYWQGRTHEAMGDEITARAAYEFGAEHQTSFYGQLAADRLGMTLDPSLINGPDYPDWQNTSLAQSDLLQAALLLRDAGEWHEARRFILFLARQLTEEDEIGALADLMLKLGEPNFALNIAKLAVQNEIVLPRAYFPVTELAQTALPVPTDLVKAIARRESEFDPVVVSPADARGLMQVLPGTGQMMARKLDVPFEAADLTRNPSLNAQLGAAYLEELRDEFGPSLALVAAGYNAGPGRPRQWIPRFGDPRDASVDFVTWVESVPFAETRNYIMRVAESLVVYRSRLAGSPQPIEMEQLLRGN</sequence>
<dbReference type="InterPro" id="IPR008939">
    <property type="entry name" value="Lytic_TGlycosylase_superhlx_U"/>
</dbReference>
<dbReference type="SUPFAM" id="SSF48435">
    <property type="entry name" value="Bacterial muramidases"/>
    <property type="match status" value="1"/>
</dbReference>
<dbReference type="GO" id="GO:0008933">
    <property type="term" value="F:peptidoglycan lytic transglycosylase activity"/>
    <property type="evidence" value="ECO:0007669"/>
    <property type="project" value="InterPro"/>
</dbReference>
<dbReference type="Gene3D" id="1.25.20.10">
    <property type="entry name" value="Bacterial muramidases"/>
    <property type="match status" value="1"/>
</dbReference>
<organism evidence="5 6">
    <name type="scientific">Roseinatronobacter bogoriensis subsp. barguzinensis</name>
    <dbReference type="NCBI Taxonomy" id="441209"/>
    <lineage>
        <taxon>Bacteria</taxon>
        <taxon>Pseudomonadati</taxon>
        <taxon>Pseudomonadota</taxon>
        <taxon>Alphaproteobacteria</taxon>
        <taxon>Rhodobacterales</taxon>
        <taxon>Paracoccaceae</taxon>
        <taxon>Roseinatronobacter</taxon>
    </lineage>
</organism>
<dbReference type="PANTHER" id="PTHR37423">
    <property type="entry name" value="SOLUBLE LYTIC MUREIN TRANSGLYCOSYLASE-RELATED"/>
    <property type="match status" value="1"/>
</dbReference>
<dbReference type="AlphaFoldDB" id="A0A2K8K9L9"/>
<keyword evidence="6" id="KW-1185">Reference proteome</keyword>
<evidence type="ECO:0000313" key="6">
    <source>
        <dbReference type="Proteomes" id="UP000228948"/>
    </source>
</evidence>
<proteinExistence type="inferred from homology"/>
<dbReference type="GO" id="GO:0000270">
    <property type="term" value="P:peptidoglycan metabolic process"/>
    <property type="evidence" value="ECO:0007669"/>
    <property type="project" value="InterPro"/>
</dbReference>
<dbReference type="InterPro" id="IPR023346">
    <property type="entry name" value="Lysozyme-like_dom_sf"/>
</dbReference>
<evidence type="ECO:0000256" key="1">
    <source>
        <dbReference type="ARBA" id="ARBA00007734"/>
    </source>
</evidence>
<dbReference type="CDD" id="cd13401">
    <property type="entry name" value="Slt70-like"/>
    <property type="match status" value="1"/>
</dbReference>
<evidence type="ECO:0000256" key="2">
    <source>
        <dbReference type="ARBA" id="ARBA00009387"/>
    </source>
</evidence>
<accession>A0A2K8K9L9</accession>
<evidence type="ECO:0000259" key="4">
    <source>
        <dbReference type="Pfam" id="PF01464"/>
    </source>
</evidence>
<dbReference type="OrthoDB" id="9815002at2"/>
<dbReference type="RefSeq" id="WP_071479524.1">
    <property type="nucleotide sequence ID" value="NZ_CP024899.1"/>
</dbReference>
<dbReference type="SUPFAM" id="SSF53955">
    <property type="entry name" value="Lysozyme-like"/>
    <property type="match status" value="1"/>
</dbReference>
<feature type="domain" description="Transglycosylase SLT" evidence="4">
    <location>
        <begin position="501"/>
        <end position="605"/>
    </location>
</feature>
<reference evidence="5 6" key="1">
    <citation type="submission" date="2017-11" db="EMBL/GenBank/DDBJ databases">
        <title>Revised Sequence and Annotation of the Rhodobaca barguzinensis strain alga05 Genome.</title>
        <authorList>
            <person name="Kopejtka K."/>
            <person name="Tomasch J.M."/>
            <person name="Bunk B."/>
            <person name="Koblizek M."/>
        </authorList>
    </citation>
    <scope>NUCLEOTIDE SEQUENCE [LARGE SCALE GENOMIC DNA]</scope>
    <source>
        <strain evidence="6">alga05</strain>
    </source>
</reference>
<dbReference type="Gene3D" id="1.10.530.10">
    <property type="match status" value="1"/>
</dbReference>
<gene>
    <name evidence="5" type="ORF">BG454_00025</name>
</gene>
<dbReference type="STRING" id="441209.GCA_001870665_00335"/>
<dbReference type="Proteomes" id="UP000228948">
    <property type="component" value="Chromosome"/>
</dbReference>
<name>A0A2K8K9L9_9RHOB</name>
<dbReference type="PROSITE" id="PS00922">
    <property type="entry name" value="TRANSGLYCOSYLASE"/>
    <property type="match status" value="1"/>
</dbReference>
<dbReference type="EMBL" id="CP024899">
    <property type="protein sequence ID" value="ATX64415.1"/>
    <property type="molecule type" value="Genomic_DNA"/>
</dbReference>
<protein>
    <submittedName>
        <fullName evidence="5">Lytic transglycosylase</fullName>
    </submittedName>
</protein>
<comment type="similarity">
    <text evidence="1">Belongs to the transglycosylase Slt family.</text>
</comment>
<dbReference type="GO" id="GO:0042597">
    <property type="term" value="C:periplasmic space"/>
    <property type="evidence" value="ECO:0007669"/>
    <property type="project" value="InterPro"/>
</dbReference>
<keyword evidence="3" id="KW-0732">Signal</keyword>
<evidence type="ECO:0000256" key="3">
    <source>
        <dbReference type="ARBA" id="ARBA00022729"/>
    </source>
</evidence>
<dbReference type="GO" id="GO:0004553">
    <property type="term" value="F:hydrolase activity, hydrolyzing O-glycosyl compounds"/>
    <property type="evidence" value="ECO:0007669"/>
    <property type="project" value="InterPro"/>
</dbReference>
<dbReference type="Pfam" id="PF01464">
    <property type="entry name" value="SLT"/>
    <property type="match status" value="1"/>
</dbReference>